<dbReference type="AlphaFoldDB" id="A0AAJ0BYE7"/>
<evidence type="ECO:0000259" key="2">
    <source>
        <dbReference type="Pfam" id="PF14033"/>
    </source>
</evidence>
<dbReference type="RefSeq" id="XP_060281550.1">
    <property type="nucleotide sequence ID" value="XM_060428539.1"/>
</dbReference>
<dbReference type="EMBL" id="MU839016">
    <property type="protein sequence ID" value="KAK1765337.1"/>
    <property type="molecule type" value="Genomic_DNA"/>
</dbReference>
<keyword evidence="5" id="KW-1185">Reference proteome</keyword>
<evidence type="ECO:0000259" key="3">
    <source>
        <dbReference type="Pfam" id="PF21666"/>
    </source>
</evidence>
<dbReference type="GeneID" id="85311726"/>
<sequence length="681" mass="77826">MSSQDAMEGIPNFDNSGNRELIVPGFSGIEIDHDLLPDCRFTHGVNEWHGERLTVRELQMLRLMDSITDKPEWDRKIFDEEIVGKWRAEATLIPLISEKAWEWCVTELRDKARIFKETGKVITYDTGSRCVKSDVIVGPELQAELLSNVEPLLQVPDHQKDWHPGSNDQVLNLVHPSLYPLVYGKTEVLQNGGRVDLSNIFASCGQGTVARTHNRPTSDTWSWRFQWLPCEVEFAADTGTDMRITSYINNLHPDKHKPLYGTIEKLIGLSIPLWNDVLAKEGGGRSPVRIKTFGAGFDVEMPDWAEWGCRPNSSTDEGYPEFMAKVKDWLSRPENPDFVAHSDDEEDEEEDEEGGGAAEEGEADGWFERLDARVKRLSEDPNSATWDVPAALGNAIERKWKRIRSVVHPEPGESFTYEQWKEGVQTPVVPPADWSGGRNREVDNFSFQDVRLEDTFREQGLQVIVKLASIELTPEKPTYDGGSWHLEGMLNEHIVATAIYYYDVDNVTDSQLFLRQEAVLDEVELVYEQGQHDHLCAVFGVPNLQDEPAVQELGHVATRHGRLLVFPNTLQHSVGGFELRDAARPGHRRFVVLWLVDPHYRVCSTANVPPQRHDWWAERGLDTVRLGPLPQEVVDMVRRNVGEWPMGREEAEELRRELMRERTHMTEAVEERFEQYNLCEH</sequence>
<dbReference type="InterPro" id="IPR049192">
    <property type="entry name" value="DUF4246_C"/>
</dbReference>
<dbReference type="Pfam" id="PF14033">
    <property type="entry name" value="DUF4246"/>
    <property type="match status" value="1"/>
</dbReference>
<feature type="domain" description="DUF4246" evidence="2">
    <location>
        <begin position="98"/>
        <end position="618"/>
    </location>
</feature>
<evidence type="ECO:0000313" key="4">
    <source>
        <dbReference type="EMBL" id="KAK1765337.1"/>
    </source>
</evidence>
<evidence type="ECO:0000256" key="1">
    <source>
        <dbReference type="SAM" id="MobiDB-lite"/>
    </source>
</evidence>
<dbReference type="PANTHER" id="PTHR33119:SF1">
    <property type="entry name" value="FE2OG DIOXYGENASE DOMAIN-CONTAINING PROTEIN"/>
    <property type="match status" value="1"/>
</dbReference>
<feature type="region of interest" description="Disordered" evidence="1">
    <location>
        <begin position="333"/>
        <end position="365"/>
    </location>
</feature>
<name>A0AAJ0BYE7_9PEZI</name>
<feature type="domain" description="DUF4246" evidence="3">
    <location>
        <begin position="23"/>
        <end position="89"/>
    </location>
</feature>
<accession>A0AAJ0BYE7</accession>
<organism evidence="4 5">
    <name type="scientific">Phialemonium atrogriseum</name>
    <dbReference type="NCBI Taxonomy" id="1093897"/>
    <lineage>
        <taxon>Eukaryota</taxon>
        <taxon>Fungi</taxon>
        <taxon>Dikarya</taxon>
        <taxon>Ascomycota</taxon>
        <taxon>Pezizomycotina</taxon>
        <taxon>Sordariomycetes</taxon>
        <taxon>Sordariomycetidae</taxon>
        <taxon>Cephalothecales</taxon>
        <taxon>Cephalothecaceae</taxon>
        <taxon>Phialemonium</taxon>
    </lineage>
</organism>
<feature type="compositionally biased region" description="Acidic residues" evidence="1">
    <location>
        <begin position="343"/>
        <end position="365"/>
    </location>
</feature>
<dbReference type="Pfam" id="PF21666">
    <property type="entry name" value="DUF4246_N"/>
    <property type="match status" value="1"/>
</dbReference>
<evidence type="ECO:0000313" key="5">
    <source>
        <dbReference type="Proteomes" id="UP001244011"/>
    </source>
</evidence>
<comment type="caution">
    <text evidence="4">The sequence shown here is derived from an EMBL/GenBank/DDBJ whole genome shotgun (WGS) entry which is preliminary data.</text>
</comment>
<gene>
    <name evidence="4" type="ORF">QBC33DRAFT_545162</name>
</gene>
<proteinExistence type="predicted"/>
<dbReference type="PANTHER" id="PTHR33119">
    <property type="entry name" value="IFI3P"/>
    <property type="match status" value="1"/>
</dbReference>
<dbReference type="InterPro" id="IPR049207">
    <property type="entry name" value="DUF4246_N"/>
</dbReference>
<reference evidence="4" key="1">
    <citation type="submission" date="2023-06" db="EMBL/GenBank/DDBJ databases">
        <title>Genome-scale phylogeny and comparative genomics of the fungal order Sordariales.</title>
        <authorList>
            <consortium name="Lawrence Berkeley National Laboratory"/>
            <person name="Hensen N."/>
            <person name="Bonometti L."/>
            <person name="Westerberg I."/>
            <person name="Brannstrom I.O."/>
            <person name="Guillou S."/>
            <person name="Cros-Aarteil S."/>
            <person name="Calhoun S."/>
            <person name="Haridas S."/>
            <person name="Kuo A."/>
            <person name="Mondo S."/>
            <person name="Pangilinan J."/>
            <person name="Riley R."/>
            <person name="Labutti K."/>
            <person name="Andreopoulos B."/>
            <person name="Lipzen A."/>
            <person name="Chen C."/>
            <person name="Yanf M."/>
            <person name="Daum C."/>
            <person name="Ng V."/>
            <person name="Clum A."/>
            <person name="Steindorff A."/>
            <person name="Ohm R."/>
            <person name="Martin F."/>
            <person name="Silar P."/>
            <person name="Natvig D."/>
            <person name="Lalanne C."/>
            <person name="Gautier V."/>
            <person name="Ament-Velasquez S.L."/>
            <person name="Kruys A."/>
            <person name="Hutchinson M.I."/>
            <person name="Powell A.J."/>
            <person name="Barry K."/>
            <person name="Miller A.N."/>
            <person name="Grigoriev I.V."/>
            <person name="Debuchy R."/>
            <person name="Gladieux P."/>
            <person name="Thoren M.H."/>
            <person name="Johannesson H."/>
        </authorList>
    </citation>
    <scope>NUCLEOTIDE SEQUENCE</scope>
    <source>
        <strain evidence="4">8032-3</strain>
    </source>
</reference>
<dbReference type="Proteomes" id="UP001244011">
    <property type="component" value="Unassembled WGS sequence"/>
</dbReference>
<dbReference type="InterPro" id="IPR025340">
    <property type="entry name" value="DUF4246"/>
</dbReference>
<protein>
    <submittedName>
        <fullName evidence="4">Uncharacterized protein</fullName>
    </submittedName>
</protein>